<organism evidence="1 2">
    <name type="scientific">Vibrio owensii</name>
    <dbReference type="NCBI Taxonomy" id="696485"/>
    <lineage>
        <taxon>Bacteria</taxon>
        <taxon>Pseudomonadati</taxon>
        <taxon>Pseudomonadota</taxon>
        <taxon>Gammaproteobacteria</taxon>
        <taxon>Vibrionales</taxon>
        <taxon>Vibrionaceae</taxon>
        <taxon>Vibrio</taxon>
    </lineage>
</organism>
<reference evidence="1" key="1">
    <citation type="submission" date="2022-01" db="EMBL/GenBank/DDBJ databases">
        <authorList>
            <person name="Lagorce A."/>
        </authorList>
    </citation>
    <scope>NUCLEOTIDE SEQUENCE</scope>
    <source>
        <strain evidence="1">Th15_F1_D04</strain>
    </source>
</reference>
<name>A0AAU9PYB0_9VIBR</name>
<dbReference type="PROSITE" id="PS51257">
    <property type="entry name" value="PROKAR_LIPOPROTEIN"/>
    <property type="match status" value="1"/>
</dbReference>
<proteinExistence type="predicted"/>
<dbReference type="Proteomes" id="UP001295420">
    <property type="component" value="Unassembled WGS sequence"/>
</dbReference>
<dbReference type="RefSeq" id="WP_409929761.1">
    <property type="nucleotide sequence ID" value="NZ_CAKMTQ010000001.1"/>
</dbReference>
<gene>
    <name evidence="1" type="ORF">THF1D04_10314</name>
</gene>
<evidence type="ECO:0000313" key="1">
    <source>
        <dbReference type="EMBL" id="CAH1520602.1"/>
    </source>
</evidence>
<protein>
    <recommendedName>
        <fullName evidence="3">Lipoprotein</fullName>
    </recommendedName>
</protein>
<evidence type="ECO:0000313" key="2">
    <source>
        <dbReference type="Proteomes" id="UP001295420"/>
    </source>
</evidence>
<evidence type="ECO:0008006" key="3">
    <source>
        <dbReference type="Google" id="ProtNLM"/>
    </source>
</evidence>
<accession>A0AAU9PYB0</accession>
<dbReference type="AlphaFoldDB" id="A0AAU9PYB0"/>
<comment type="caution">
    <text evidence="1">The sequence shown here is derived from an EMBL/GenBank/DDBJ whole genome shotgun (WGS) entry which is preliminary data.</text>
</comment>
<sequence length="262" mass="29433">MKRLFLASLVSATLIGCGGSGENSDSSNNEYPISTLAIGLNTALVLEPLTAEFHDKYDLGEYKLCWIDATQEQSCLDPIILSKYIEAPTPFYINVYGDAEIYFTPLNAHSNYSSDIKIRDSIQFRHSHAEYDLTLTPRNQDYAGFVVFPSDEAPVQNVFLDYETETGEYKHAMDKDENGLFYAYKNVSNYNDIAKLTVEFQYGESVEAFVPSPEIGKSYKFEIQESHSTDVGVIIQPDLDDLEDDWGCIGSNCTTKGFTIIY</sequence>
<dbReference type="EMBL" id="CAKMTQ010000001">
    <property type="protein sequence ID" value="CAH1520602.1"/>
    <property type="molecule type" value="Genomic_DNA"/>
</dbReference>